<protein>
    <submittedName>
        <fullName evidence="1">Uncharacterized protein</fullName>
    </submittedName>
</protein>
<name>A0AAP0Q3F8_9MAGN</name>
<gene>
    <name evidence="1" type="ORF">Scep_001041</name>
</gene>
<comment type="caution">
    <text evidence="1">The sequence shown here is derived from an EMBL/GenBank/DDBJ whole genome shotgun (WGS) entry which is preliminary data.</text>
</comment>
<reference evidence="1 2" key="1">
    <citation type="submission" date="2024-01" db="EMBL/GenBank/DDBJ databases">
        <title>Genome assemblies of Stephania.</title>
        <authorList>
            <person name="Yang L."/>
        </authorList>
    </citation>
    <scope>NUCLEOTIDE SEQUENCE [LARGE SCALE GENOMIC DNA]</scope>
    <source>
        <strain evidence="1">JXDWG</strain>
        <tissue evidence="1">Leaf</tissue>
    </source>
</reference>
<evidence type="ECO:0000313" key="1">
    <source>
        <dbReference type="EMBL" id="KAK9165850.1"/>
    </source>
</evidence>
<dbReference type="AlphaFoldDB" id="A0AAP0Q3F8"/>
<proteinExistence type="predicted"/>
<evidence type="ECO:0000313" key="2">
    <source>
        <dbReference type="Proteomes" id="UP001419268"/>
    </source>
</evidence>
<dbReference type="EMBL" id="JBBNAG010000001">
    <property type="protein sequence ID" value="KAK9165850.1"/>
    <property type="molecule type" value="Genomic_DNA"/>
</dbReference>
<accession>A0AAP0Q3F8</accession>
<sequence>MSVNEKKKEIDVGCDKKACEANYSGAGDHATKNIARSDNMKSYEYKLASGPSRRGPGH</sequence>
<dbReference type="Proteomes" id="UP001419268">
    <property type="component" value="Unassembled WGS sequence"/>
</dbReference>
<keyword evidence="2" id="KW-1185">Reference proteome</keyword>
<organism evidence="1 2">
    <name type="scientific">Stephania cephalantha</name>
    <dbReference type="NCBI Taxonomy" id="152367"/>
    <lineage>
        <taxon>Eukaryota</taxon>
        <taxon>Viridiplantae</taxon>
        <taxon>Streptophyta</taxon>
        <taxon>Embryophyta</taxon>
        <taxon>Tracheophyta</taxon>
        <taxon>Spermatophyta</taxon>
        <taxon>Magnoliopsida</taxon>
        <taxon>Ranunculales</taxon>
        <taxon>Menispermaceae</taxon>
        <taxon>Menispermoideae</taxon>
        <taxon>Cissampelideae</taxon>
        <taxon>Stephania</taxon>
    </lineage>
</organism>